<dbReference type="InParanoid" id="A0A3N4L675"/>
<keyword evidence="3" id="KW-1185">Reference proteome</keyword>
<dbReference type="EMBL" id="ML119122">
    <property type="protein sequence ID" value="RPB13505.1"/>
    <property type="molecule type" value="Genomic_DNA"/>
</dbReference>
<sequence length="75" mass="7933">MPLVSSSSIHPIHSFMGLGAHTGIGIADVSFQKIEGRCAVVWLCCLVGCVVVVVGGSRLFVRCASDRMRDVSEAN</sequence>
<evidence type="ECO:0000256" key="1">
    <source>
        <dbReference type="SAM" id="Phobius"/>
    </source>
</evidence>
<organism evidence="2 3">
    <name type="scientific">Morchella conica CCBAS932</name>
    <dbReference type="NCBI Taxonomy" id="1392247"/>
    <lineage>
        <taxon>Eukaryota</taxon>
        <taxon>Fungi</taxon>
        <taxon>Dikarya</taxon>
        <taxon>Ascomycota</taxon>
        <taxon>Pezizomycotina</taxon>
        <taxon>Pezizomycetes</taxon>
        <taxon>Pezizales</taxon>
        <taxon>Morchellaceae</taxon>
        <taxon>Morchella</taxon>
    </lineage>
</organism>
<feature type="transmembrane region" description="Helical" evidence="1">
    <location>
        <begin position="39"/>
        <end position="61"/>
    </location>
</feature>
<accession>A0A3N4L675</accession>
<evidence type="ECO:0000313" key="2">
    <source>
        <dbReference type="EMBL" id="RPB13505.1"/>
    </source>
</evidence>
<keyword evidence="1" id="KW-0472">Membrane</keyword>
<dbReference type="Proteomes" id="UP000277580">
    <property type="component" value="Unassembled WGS sequence"/>
</dbReference>
<dbReference type="AlphaFoldDB" id="A0A3N4L675"/>
<evidence type="ECO:0008006" key="4">
    <source>
        <dbReference type="Google" id="ProtNLM"/>
    </source>
</evidence>
<gene>
    <name evidence="2" type="ORF">P167DRAFT_102153</name>
</gene>
<keyword evidence="1" id="KW-0812">Transmembrane</keyword>
<evidence type="ECO:0000313" key="3">
    <source>
        <dbReference type="Proteomes" id="UP000277580"/>
    </source>
</evidence>
<protein>
    <recommendedName>
        <fullName evidence="4">Transmembrane protein</fullName>
    </recommendedName>
</protein>
<reference evidence="2 3" key="1">
    <citation type="journal article" date="2018" name="Nat. Ecol. Evol.">
        <title>Pezizomycetes genomes reveal the molecular basis of ectomycorrhizal truffle lifestyle.</title>
        <authorList>
            <person name="Murat C."/>
            <person name="Payen T."/>
            <person name="Noel B."/>
            <person name="Kuo A."/>
            <person name="Morin E."/>
            <person name="Chen J."/>
            <person name="Kohler A."/>
            <person name="Krizsan K."/>
            <person name="Balestrini R."/>
            <person name="Da Silva C."/>
            <person name="Montanini B."/>
            <person name="Hainaut M."/>
            <person name="Levati E."/>
            <person name="Barry K.W."/>
            <person name="Belfiori B."/>
            <person name="Cichocki N."/>
            <person name="Clum A."/>
            <person name="Dockter R.B."/>
            <person name="Fauchery L."/>
            <person name="Guy J."/>
            <person name="Iotti M."/>
            <person name="Le Tacon F."/>
            <person name="Lindquist E.A."/>
            <person name="Lipzen A."/>
            <person name="Malagnac F."/>
            <person name="Mello A."/>
            <person name="Molinier V."/>
            <person name="Miyauchi S."/>
            <person name="Poulain J."/>
            <person name="Riccioni C."/>
            <person name="Rubini A."/>
            <person name="Sitrit Y."/>
            <person name="Splivallo R."/>
            <person name="Traeger S."/>
            <person name="Wang M."/>
            <person name="Zifcakova L."/>
            <person name="Wipf D."/>
            <person name="Zambonelli A."/>
            <person name="Paolocci F."/>
            <person name="Nowrousian M."/>
            <person name="Ottonello S."/>
            <person name="Baldrian P."/>
            <person name="Spatafora J.W."/>
            <person name="Henrissat B."/>
            <person name="Nagy L.G."/>
            <person name="Aury J.M."/>
            <person name="Wincker P."/>
            <person name="Grigoriev I.V."/>
            <person name="Bonfante P."/>
            <person name="Martin F.M."/>
        </authorList>
    </citation>
    <scope>NUCLEOTIDE SEQUENCE [LARGE SCALE GENOMIC DNA]</scope>
    <source>
        <strain evidence="2 3">CCBAS932</strain>
    </source>
</reference>
<name>A0A3N4L675_9PEZI</name>
<proteinExistence type="predicted"/>
<keyword evidence="1" id="KW-1133">Transmembrane helix</keyword>